<keyword evidence="3" id="KW-0812">Transmembrane</keyword>
<dbReference type="InterPro" id="IPR001245">
    <property type="entry name" value="Ser-Thr/Tyr_kinase_cat_dom"/>
</dbReference>
<feature type="domain" description="Protein kinase" evidence="8">
    <location>
        <begin position="1"/>
        <end position="122"/>
    </location>
</feature>
<dbReference type="Gene3D" id="1.10.510.10">
    <property type="entry name" value="Transferase(Phosphotransferase) domain 1"/>
    <property type="match status" value="1"/>
</dbReference>
<dbReference type="PROSITE" id="PS50011">
    <property type="entry name" value="PROTEIN_KINASE_DOM"/>
    <property type="match status" value="1"/>
</dbReference>
<evidence type="ECO:0000256" key="1">
    <source>
        <dbReference type="ARBA" id="ARBA00004479"/>
    </source>
</evidence>
<reference evidence="9" key="2">
    <citation type="submission" date="2021-03" db="UniProtKB">
        <authorList>
            <consortium name="EnsemblPlants"/>
        </authorList>
    </citation>
    <scope>IDENTIFICATION</scope>
</reference>
<dbReference type="PANTHER" id="PTHR27009">
    <property type="entry name" value="RUST RESISTANCE KINASE LR10-RELATED"/>
    <property type="match status" value="1"/>
</dbReference>
<evidence type="ECO:0000256" key="6">
    <source>
        <dbReference type="ARBA" id="ARBA00023136"/>
    </source>
</evidence>
<evidence type="ECO:0000256" key="5">
    <source>
        <dbReference type="ARBA" id="ARBA00022989"/>
    </source>
</evidence>
<dbReference type="Gramene" id="AUR62000594-RA">
    <property type="protein sequence ID" value="AUR62000594-RA:cds"/>
    <property type="gene ID" value="AUR62000594"/>
</dbReference>
<evidence type="ECO:0000256" key="2">
    <source>
        <dbReference type="ARBA" id="ARBA00022527"/>
    </source>
</evidence>
<keyword evidence="7" id="KW-0325">Glycoprotein</keyword>
<keyword evidence="2" id="KW-0418">Kinase</keyword>
<keyword evidence="10" id="KW-1185">Reference proteome</keyword>
<evidence type="ECO:0000256" key="7">
    <source>
        <dbReference type="ARBA" id="ARBA00023180"/>
    </source>
</evidence>
<sequence>MISMSEAKGTIGYIAPEVFCRNFGGISHKSDVYSYGMMLIDLVCGRNNPTNEVQYSSELYFPEWIYNQLEPMEKAAVDEVMGDGKKVLERKMILVSLWCIRPYPSNRPPMNTFVEMLEGPFESLQMPPKPHSPPHSEFVFDASLMSTT</sequence>
<keyword evidence="2" id="KW-0808">Transferase</keyword>
<dbReference type="Pfam" id="PF07714">
    <property type="entry name" value="PK_Tyr_Ser-Thr"/>
    <property type="match status" value="1"/>
</dbReference>
<reference evidence="9" key="1">
    <citation type="journal article" date="2017" name="Nature">
        <title>The genome of Chenopodium quinoa.</title>
        <authorList>
            <person name="Jarvis D.E."/>
            <person name="Ho Y.S."/>
            <person name="Lightfoot D.J."/>
            <person name="Schmoeckel S.M."/>
            <person name="Li B."/>
            <person name="Borm T.J.A."/>
            <person name="Ohyanagi H."/>
            <person name="Mineta K."/>
            <person name="Michell C.T."/>
            <person name="Saber N."/>
            <person name="Kharbatia N.M."/>
            <person name="Rupper R.R."/>
            <person name="Sharp A.R."/>
            <person name="Dally N."/>
            <person name="Boughton B.A."/>
            <person name="Woo Y.H."/>
            <person name="Gao G."/>
            <person name="Schijlen E.G.W.M."/>
            <person name="Guo X."/>
            <person name="Momin A.A."/>
            <person name="Negrao S."/>
            <person name="Al-Babili S."/>
            <person name="Gehring C."/>
            <person name="Roessner U."/>
            <person name="Jung C."/>
            <person name="Murphy K."/>
            <person name="Arold S.T."/>
            <person name="Gojobori T."/>
            <person name="van der Linden C.G."/>
            <person name="van Loo E.N."/>
            <person name="Jellen E.N."/>
            <person name="Maughan P.J."/>
            <person name="Tester M."/>
        </authorList>
    </citation>
    <scope>NUCLEOTIDE SEQUENCE [LARGE SCALE GENOMIC DNA]</scope>
    <source>
        <strain evidence="9">cv. PI 614886</strain>
    </source>
</reference>
<evidence type="ECO:0000256" key="4">
    <source>
        <dbReference type="ARBA" id="ARBA00022729"/>
    </source>
</evidence>
<dbReference type="OMA" id="GCEMECA"/>
<keyword evidence="4" id="KW-0732">Signal</keyword>
<evidence type="ECO:0000313" key="9">
    <source>
        <dbReference type="EnsemblPlants" id="AUR62000594-RA:cds"/>
    </source>
</evidence>
<dbReference type="InterPro" id="IPR011009">
    <property type="entry name" value="Kinase-like_dom_sf"/>
</dbReference>
<accession>A0A803KNI8</accession>
<dbReference type="EnsemblPlants" id="AUR62000594-RA">
    <property type="protein sequence ID" value="AUR62000594-RA:cds"/>
    <property type="gene ID" value="AUR62000594"/>
</dbReference>
<dbReference type="GO" id="GO:0005524">
    <property type="term" value="F:ATP binding"/>
    <property type="evidence" value="ECO:0007669"/>
    <property type="project" value="InterPro"/>
</dbReference>
<dbReference type="Proteomes" id="UP000596660">
    <property type="component" value="Unplaced"/>
</dbReference>
<name>A0A803KNI8_CHEQI</name>
<keyword evidence="5" id="KW-1133">Transmembrane helix</keyword>
<keyword evidence="2" id="KW-0723">Serine/threonine-protein kinase</keyword>
<dbReference type="SUPFAM" id="SSF56112">
    <property type="entry name" value="Protein kinase-like (PK-like)"/>
    <property type="match status" value="1"/>
</dbReference>
<keyword evidence="6" id="KW-0472">Membrane</keyword>
<organism evidence="9 10">
    <name type="scientific">Chenopodium quinoa</name>
    <name type="common">Quinoa</name>
    <dbReference type="NCBI Taxonomy" id="63459"/>
    <lineage>
        <taxon>Eukaryota</taxon>
        <taxon>Viridiplantae</taxon>
        <taxon>Streptophyta</taxon>
        <taxon>Embryophyta</taxon>
        <taxon>Tracheophyta</taxon>
        <taxon>Spermatophyta</taxon>
        <taxon>Magnoliopsida</taxon>
        <taxon>eudicotyledons</taxon>
        <taxon>Gunneridae</taxon>
        <taxon>Pentapetalae</taxon>
        <taxon>Caryophyllales</taxon>
        <taxon>Chenopodiaceae</taxon>
        <taxon>Chenopodioideae</taxon>
        <taxon>Atripliceae</taxon>
        <taxon>Chenopodium</taxon>
    </lineage>
</organism>
<protein>
    <recommendedName>
        <fullName evidence="8">Protein kinase domain-containing protein</fullName>
    </recommendedName>
</protein>
<evidence type="ECO:0000313" key="10">
    <source>
        <dbReference type="Proteomes" id="UP000596660"/>
    </source>
</evidence>
<dbReference type="InterPro" id="IPR045874">
    <property type="entry name" value="LRK10/LRL21-25-like"/>
</dbReference>
<dbReference type="InterPro" id="IPR000719">
    <property type="entry name" value="Prot_kinase_dom"/>
</dbReference>
<evidence type="ECO:0000256" key="3">
    <source>
        <dbReference type="ARBA" id="ARBA00022692"/>
    </source>
</evidence>
<dbReference type="GO" id="GO:0004674">
    <property type="term" value="F:protein serine/threonine kinase activity"/>
    <property type="evidence" value="ECO:0007669"/>
    <property type="project" value="UniProtKB-KW"/>
</dbReference>
<evidence type="ECO:0000259" key="8">
    <source>
        <dbReference type="PROSITE" id="PS50011"/>
    </source>
</evidence>
<comment type="subcellular location">
    <subcellularLocation>
        <location evidence="1">Membrane</location>
        <topology evidence="1">Single-pass type I membrane protein</topology>
    </subcellularLocation>
</comment>
<dbReference type="AlphaFoldDB" id="A0A803KNI8"/>
<proteinExistence type="predicted"/>
<dbReference type="GO" id="GO:0016020">
    <property type="term" value="C:membrane"/>
    <property type="evidence" value="ECO:0007669"/>
    <property type="project" value="UniProtKB-SubCell"/>
</dbReference>